<dbReference type="InterPro" id="IPR051122">
    <property type="entry name" value="SDR_DHRS6-like"/>
</dbReference>
<dbReference type="InterPro" id="IPR020904">
    <property type="entry name" value="Sc_DH/Rdtase_CS"/>
</dbReference>
<dbReference type="Gene3D" id="3.40.50.720">
    <property type="entry name" value="NAD(P)-binding Rossmann-like Domain"/>
    <property type="match status" value="1"/>
</dbReference>
<accession>A0A6J7BRE2</accession>
<dbReference type="EMBL" id="CAFBND010000146">
    <property type="protein sequence ID" value="CAB4959936.1"/>
    <property type="molecule type" value="Genomic_DNA"/>
</dbReference>
<dbReference type="PRINTS" id="PR00081">
    <property type="entry name" value="GDHRDH"/>
</dbReference>
<dbReference type="InterPro" id="IPR002347">
    <property type="entry name" value="SDR_fam"/>
</dbReference>
<evidence type="ECO:0000313" key="3">
    <source>
        <dbReference type="EMBL" id="CAB4848297.1"/>
    </source>
</evidence>
<dbReference type="InterPro" id="IPR036291">
    <property type="entry name" value="NAD(P)-bd_dom_sf"/>
</dbReference>
<dbReference type="FunFam" id="3.40.50.720:FF:000084">
    <property type="entry name" value="Short-chain dehydrogenase reductase"/>
    <property type="match status" value="1"/>
</dbReference>
<reference evidence="3" key="1">
    <citation type="submission" date="2020-05" db="EMBL/GenBank/DDBJ databases">
        <authorList>
            <person name="Chiriac C."/>
            <person name="Salcher M."/>
            <person name="Ghai R."/>
            <person name="Kavagutti S V."/>
        </authorList>
    </citation>
    <scope>NUCLEOTIDE SEQUENCE</scope>
</reference>
<organism evidence="3">
    <name type="scientific">freshwater metagenome</name>
    <dbReference type="NCBI Taxonomy" id="449393"/>
    <lineage>
        <taxon>unclassified sequences</taxon>
        <taxon>metagenomes</taxon>
        <taxon>ecological metagenomes</taxon>
    </lineage>
</organism>
<dbReference type="Pfam" id="PF13561">
    <property type="entry name" value="adh_short_C2"/>
    <property type="match status" value="1"/>
</dbReference>
<proteinExistence type="inferred from homology"/>
<dbReference type="AlphaFoldDB" id="A0A6J7BRE2"/>
<dbReference type="PANTHER" id="PTHR43477:SF1">
    <property type="entry name" value="DIHYDROANTICAPSIN 7-DEHYDROGENASE"/>
    <property type="match status" value="1"/>
</dbReference>
<dbReference type="EMBL" id="CAFBPU010000022">
    <property type="protein sequence ID" value="CAB5032977.1"/>
    <property type="molecule type" value="Genomic_DNA"/>
</dbReference>
<dbReference type="PANTHER" id="PTHR43477">
    <property type="entry name" value="DIHYDROANTICAPSIN 7-DEHYDROGENASE"/>
    <property type="match status" value="1"/>
</dbReference>
<protein>
    <submittedName>
        <fullName evidence="3">Unannotated protein</fullName>
    </submittedName>
</protein>
<gene>
    <name evidence="3" type="ORF">UFOPK3268_00582</name>
    <name evidence="4" type="ORF">UFOPK3752_02213</name>
    <name evidence="5" type="ORF">UFOPK4150_01206</name>
</gene>
<dbReference type="SUPFAM" id="SSF51735">
    <property type="entry name" value="NAD(P)-binding Rossmann-fold domains"/>
    <property type="match status" value="1"/>
</dbReference>
<name>A0A6J7BRE2_9ZZZZ</name>
<dbReference type="GO" id="GO:0016491">
    <property type="term" value="F:oxidoreductase activity"/>
    <property type="evidence" value="ECO:0007669"/>
    <property type="project" value="UniProtKB-KW"/>
</dbReference>
<evidence type="ECO:0000313" key="5">
    <source>
        <dbReference type="EMBL" id="CAB5032977.1"/>
    </source>
</evidence>
<comment type="similarity">
    <text evidence="1">Belongs to the short-chain dehydrogenases/reductases (SDR) family.</text>
</comment>
<dbReference type="EMBL" id="CAFBIZ010000055">
    <property type="protein sequence ID" value="CAB4848297.1"/>
    <property type="molecule type" value="Genomic_DNA"/>
</dbReference>
<evidence type="ECO:0000313" key="4">
    <source>
        <dbReference type="EMBL" id="CAB4959936.1"/>
    </source>
</evidence>
<dbReference type="CDD" id="cd05233">
    <property type="entry name" value="SDR_c"/>
    <property type="match status" value="1"/>
</dbReference>
<evidence type="ECO:0000256" key="1">
    <source>
        <dbReference type="ARBA" id="ARBA00006484"/>
    </source>
</evidence>
<evidence type="ECO:0000256" key="2">
    <source>
        <dbReference type="ARBA" id="ARBA00023002"/>
    </source>
</evidence>
<dbReference type="PRINTS" id="PR00080">
    <property type="entry name" value="SDRFAMILY"/>
</dbReference>
<dbReference type="PROSITE" id="PS00061">
    <property type="entry name" value="ADH_SHORT"/>
    <property type="match status" value="1"/>
</dbReference>
<sequence length="245" mass="25278">MKMELSGTAVITGAAAGIGRAVAEILRDAGVDVLAVDRDERALATLSGMRTHICDLRSADERDALVAKASGTRYLVNSAGAILIKPILECTVADLRTIFELNVDATWDLTSRIGATMPTGGAIVNMSSAAARLNANTETAIYSASKAAVLSVTRSFAHAFAPGVRVNAVCPGMIDTGMQVEVLEGLARVRDSTPDGVLSGRLQTLPLGRMATAQECAGVIAFLLSDAAAYLTGQAISADGGLVML</sequence>
<keyword evidence="2" id="KW-0560">Oxidoreductase</keyword>